<accession>A0ACB0JC59</accession>
<dbReference type="EMBL" id="CASHSV030000024">
    <property type="protein sequence ID" value="CAJ2642190.1"/>
    <property type="molecule type" value="Genomic_DNA"/>
</dbReference>
<protein>
    <submittedName>
        <fullName evidence="1">Uncharacterized protein</fullName>
    </submittedName>
</protein>
<name>A0ACB0JC59_TRIPR</name>
<evidence type="ECO:0000313" key="2">
    <source>
        <dbReference type="Proteomes" id="UP001177021"/>
    </source>
</evidence>
<sequence length="75" mass="8705">MTVQSTCQGKFTIFSLNFCFISILNFQHILICVVFEQRKTRIGKKERKDENGSTYTNLCGYDAVAKICRTMSQLW</sequence>
<reference evidence="1" key="1">
    <citation type="submission" date="2023-10" db="EMBL/GenBank/DDBJ databases">
        <authorList>
            <person name="Rodriguez Cubillos JULIANA M."/>
            <person name="De Vega J."/>
        </authorList>
    </citation>
    <scope>NUCLEOTIDE SEQUENCE</scope>
</reference>
<evidence type="ECO:0000313" key="1">
    <source>
        <dbReference type="EMBL" id="CAJ2642190.1"/>
    </source>
</evidence>
<comment type="caution">
    <text evidence="1">The sequence shown here is derived from an EMBL/GenBank/DDBJ whole genome shotgun (WGS) entry which is preliminary data.</text>
</comment>
<organism evidence="1 2">
    <name type="scientific">Trifolium pratense</name>
    <name type="common">Red clover</name>
    <dbReference type="NCBI Taxonomy" id="57577"/>
    <lineage>
        <taxon>Eukaryota</taxon>
        <taxon>Viridiplantae</taxon>
        <taxon>Streptophyta</taxon>
        <taxon>Embryophyta</taxon>
        <taxon>Tracheophyta</taxon>
        <taxon>Spermatophyta</taxon>
        <taxon>Magnoliopsida</taxon>
        <taxon>eudicotyledons</taxon>
        <taxon>Gunneridae</taxon>
        <taxon>Pentapetalae</taxon>
        <taxon>rosids</taxon>
        <taxon>fabids</taxon>
        <taxon>Fabales</taxon>
        <taxon>Fabaceae</taxon>
        <taxon>Papilionoideae</taxon>
        <taxon>50 kb inversion clade</taxon>
        <taxon>NPAAA clade</taxon>
        <taxon>Hologalegina</taxon>
        <taxon>IRL clade</taxon>
        <taxon>Trifolieae</taxon>
        <taxon>Trifolium</taxon>
    </lineage>
</organism>
<gene>
    <name evidence="1" type="ORF">MILVUS5_LOCUS11696</name>
</gene>
<proteinExistence type="predicted"/>
<keyword evidence="2" id="KW-1185">Reference proteome</keyword>
<dbReference type="Proteomes" id="UP001177021">
    <property type="component" value="Unassembled WGS sequence"/>
</dbReference>